<dbReference type="EMBL" id="JBAKFJ010000001">
    <property type="protein sequence ID" value="MEX0386030.1"/>
    <property type="molecule type" value="Genomic_DNA"/>
</dbReference>
<evidence type="ECO:0008006" key="3">
    <source>
        <dbReference type="Google" id="ProtNLM"/>
    </source>
</evidence>
<sequence>MSTDFHSGNAEALFERYNALDFETVHADLLSCLPETPGAALDIGA</sequence>
<organism evidence="1 2">
    <name type="scientific">Spiribacter onubensis</name>
    <dbReference type="NCBI Taxonomy" id="3122420"/>
    <lineage>
        <taxon>Bacteria</taxon>
        <taxon>Pseudomonadati</taxon>
        <taxon>Pseudomonadota</taxon>
        <taxon>Gammaproteobacteria</taxon>
        <taxon>Chromatiales</taxon>
        <taxon>Ectothiorhodospiraceae</taxon>
        <taxon>Spiribacter</taxon>
    </lineage>
</organism>
<evidence type="ECO:0000313" key="2">
    <source>
        <dbReference type="Proteomes" id="UP001556653"/>
    </source>
</evidence>
<accession>A0ABV3S7S7</accession>
<dbReference type="Proteomes" id="UP001556653">
    <property type="component" value="Unassembled WGS sequence"/>
</dbReference>
<keyword evidence="2" id="KW-1185">Reference proteome</keyword>
<comment type="caution">
    <text evidence="1">The sequence shown here is derived from an EMBL/GenBank/DDBJ whole genome shotgun (WGS) entry which is preliminary data.</text>
</comment>
<dbReference type="RefSeq" id="WP_367966512.1">
    <property type="nucleotide sequence ID" value="NZ_JBAKFJ010000001.1"/>
</dbReference>
<reference evidence="1 2" key="1">
    <citation type="submission" date="2024-02" db="EMBL/GenBank/DDBJ databases">
        <title>New especies of Spiribacter isolated from saline water.</title>
        <authorList>
            <person name="Leon M.J."/>
            <person name="De La Haba R."/>
            <person name="Sanchez-Porro C."/>
            <person name="Ventosa A."/>
        </authorList>
    </citation>
    <scope>NUCLEOTIDE SEQUENCE [LARGE SCALE GENOMIC DNA]</scope>
    <source>
        <strain evidence="2">ag22IC4-227</strain>
    </source>
</reference>
<name>A0ABV3S7S7_9GAMM</name>
<proteinExistence type="predicted"/>
<gene>
    <name evidence="1" type="ORF">V6X64_03340</name>
</gene>
<evidence type="ECO:0000313" key="1">
    <source>
        <dbReference type="EMBL" id="MEX0386030.1"/>
    </source>
</evidence>
<protein>
    <recommendedName>
        <fullName evidence="3">SAM-dependent methyltransferase</fullName>
    </recommendedName>
</protein>